<dbReference type="GO" id="GO:0003676">
    <property type="term" value="F:nucleic acid binding"/>
    <property type="evidence" value="ECO:0007669"/>
    <property type="project" value="InterPro"/>
</dbReference>
<dbReference type="CDD" id="cd04458">
    <property type="entry name" value="CSP_CDS"/>
    <property type="match status" value="1"/>
</dbReference>
<dbReference type="GO" id="GO:0004386">
    <property type="term" value="F:helicase activity"/>
    <property type="evidence" value="ECO:0007669"/>
    <property type="project" value="UniProtKB-KW"/>
</dbReference>
<dbReference type="OrthoDB" id="9805039at2"/>
<dbReference type="Pfam" id="PF00313">
    <property type="entry name" value="CSD"/>
    <property type="match status" value="1"/>
</dbReference>
<keyword evidence="6" id="KW-1185">Reference proteome</keyword>
<dbReference type="InterPro" id="IPR011129">
    <property type="entry name" value="CSD"/>
</dbReference>
<feature type="domain" description="CSD" evidence="4">
    <location>
        <begin position="1"/>
        <end position="64"/>
    </location>
</feature>
<dbReference type="InterPro" id="IPR002059">
    <property type="entry name" value="CSP_DNA-bd"/>
</dbReference>
<dbReference type="InterPro" id="IPR012156">
    <property type="entry name" value="Cold_shock_CspA"/>
</dbReference>
<sequence>MEGKVKWFSAEKGYGFIEQDDGGDVFVHYSAIEGEGFKTLDEDDRVKFDVVEGPRGQQAANVVRL</sequence>
<gene>
    <name evidence="5" type="primary">cspB</name>
    <name evidence="5" type="ORF">SSCH_90048</name>
</gene>
<name>A0A0B7MIL2_9FIRM</name>
<evidence type="ECO:0000313" key="5">
    <source>
        <dbReference type="EMBL" id="CEO90479.1"/>
    </source>
</evidence>
<comment type="subcellular location">
    <subcellularLocation>
        <location evidence="1 3">Cytoplasm</location>
    </subcellularLocation>
</comment>
<dbReference type="Gene3D" id="6.20.370.130">
    <property type="match status" value="1"/>
</dbReference>
<keyword evidence="5" id="KW-0347">Helicase</keyword>
<reference evidence="6" key="1">
    <citation type="submission" date="2015-01" db="EMBL/GenBank/DDBJ databases">
        <authorList>
            <person name="Manzoor Shahid"/>
            <person name="Zubair Saima"/>
        </authorList>
    </citation>
    <scope>NUCLEOTIDE SEQUENCE [LARGE SCALE GENOMIC DNA]</scope>
    <source>
        <strain evidence="6">Sp3</strain>
    </source>
</reference>
<evidence type="ECO:0000313" key="6">
    <source>
        <dbReference type="Proteomes" id="UP000046155"/>
    </source>
</evidence>
<keyword evidence="5" id="KW-0378">Hydrolase</keyword>
<accession>A0A0B7MIL2</accession>
<dbReference type="GO" id="GO:0051252">
    <property type="term" value="P:regulation of RNA metabolic process"/>
    <property type="evidence" value="ECO:0007669"/>
    <property type="project" value="UniProtKB-ARBA"/>
</dbReference>
<keyword evidence="5" id="KW-0547">Nucleotide-binding</keyword>
<dbReference type="InterPro" id="IPR019844">
    <property type="entry name" value="CSD_CS"/>
</dbReference>
<dbReference type="Proteomes" id="UP000046155">
    <property type="component" value="Unassembled WGS sequence"/>
</dbReference>
<keyword evidence="2" id="KW-0963">Cytoplasm</keyword>
<evidence type="ECO:0000256" key="2">
    <source>
        <dbReference type="ARBA" id="ARBA00022490"/>
    </source>
</evidence>
<dbReference type="PROSITE" id="PS00352">
    <property type="entry name" value="CSD_1"/>
    <property type="match status" value="1"/>
</dbReference>
<dbReference type="EMBL" id="CDRZ01000291">
    <property type="protein sequence ID" value="CEO90479.1"/>
    <property type="molecule type" value="Genomic_DNA"/>
</dbReference>
<evidence type="ECO:0000256" key="3">
    <source>
        <dbReference type="RuleBase" id="RU000408"/>
    </source>
</evidence>
<dbReference type="Gene3D" id="2.40.50.140">
    <property type="entry name" value="Nucleic acid-binding proteins"/>
    <property type="match status" value="1"/>
</dbReference>
<proteinExistence type="predicted"/>
<dbReference type="PIRSF" id="PIRSF002599">
    <property type="entry name" value="Cold_shock_A"/>
    <property type="match status" value="1"/>
</dbReference>
<dbReference type="FunFam" id="2.40.50.140:FF:000006">
    <property type="entry name" value="Cold shock protein CspC"/>
    <property type="match status" value="1"/>
</dbReference>
<dbReference type="PRINTS" id="PR00050">
    <property type="entry name" value="COLDSHOCK"/>
</dbReference>
<evidence type="ECO:0000256" key="1">
    <source>
        <dbReference type="ARBA" id="ARBA00004496"/>
    </source>
</evidence>
<keyword evidence="5" id="KW-0067">ATP-binding</keyword>
<dbReference type="InterPro" id="IPR050181">
    <property type="entry name" value="Cold_shock_domain"/>
</dbReference>
<dbReference type="SUPFAM" id="SSF50249">
    <property type="entry name" value="Nucleic acid-binding proteins"/>
    <property type="match status" value="1"/>
</dbReference>
<organism evidence="5 6">
    <name type="scientific">Syntrophaceticus schinkii</name>
    <dbReference type="NCBI Taxonomy" id="499207"/>
    <lineage>
        <taxon>Bacteria</taxon>
        <taxon>Bacillati</taxon>
        <taxon>Bacillota</taxon>
        <taxon>Clostridia</taxon>
        <taxon>Thermoanaerobacterales</taxon>
        <taxon>Thermoanaerobacterales Family III. Incertae Sedis</taxon>
        <taxon>Syntrophaceticus</taxon>
    </lineage>
</organism>
<dbReference type="AlphaFoldDB" id="A0A0B7MIL2"/>
<dbReference type="SMART" id="SM00357">
    <property type="entry name" value="CSP"/>
    <property type="match status" value="1"/>
</dbReference>
<dbReference type="GO" id="GO:0005737">
    <property type="term" value="C:cytoplasm"/>
    <property type="evidence" value="ECO:0007669"/>
    <property type="project" value="UniProtKB-SubCell"/>
</dbReference>
<dbReference type="PROSITE" id="PS51857">
    <property type="entry name" value="CSD_2"/>
    <property type="match status" value="1"/>
</dbReference>
<dbReference type="GO" id="GO:0010468">
    <property type="term" value="P:regulation of gene expression"/>
    <property type="evidence" value="ECO:0007669"/>
    <property type="project" value="UniProtKB-ARBA"/>
</dbReference>
<protein>
    <submittedName>
        <fullName evidence="5">Major cold-shock protein, RNA helicase co-factor, RNA co-chaperone</fullName>
    </submittedName>
</protein>
<evidence type="ECO:0000259" key="4">
    <source>
        <dbReference type="PROSITE" id="PS51857"/>
    </source>
</evidence>
<dbReference type="InterPro" id="IPR012340">
    <property type="entry name" value="NA-bd_OB-fold"/>
</dbReference>
<dbReference type="RefSeq" id="WP_044666220.1">
    <property type="nucleotide sequence ID" value="NZ_CDRZ01000291.1"/>
</dbReference>
<dbReference type="PANTHER" id="PTHR11544">
    <property type="entry name" value="COLD SHOCK DOMAIN CONTAINING PROTEINS"/>
    <property type="match status" value="1"/>
</dbReference>